<dbReference type="InterPro" id="IPR013187">
    <property type="entry name" value="F-box-assoc_dom_typ3"/>
</dbReference>
<sequence length="339" mass="39433">MSQGNQRSSSSTTKGEYSESIPNDLILEILSRLPAESIVRFRCVSKLWGSMLRLPHFTKLFLTRYSARPRILFGVEGDGEWLFYSSPHPPNPYEKSLAVAAKFHSKFRGQMNYEEIWSYASGLIYFPEFLIVKEDELKLPMICNVITGQYAILPEFISHWESSFLGFDPIGKQFKVWAHHKILTLGTEKLRWRKNFRWPAYYRPESNGICINGVLYYLGKLCGVTWKYDVDDIELCMSVLEDAEKQEWSKYVYTLPENEFFNDIDVCYSDFVVGVTGTGEIVLSLEHIYKEPFHVFYFNPERNTLQIVEIQGFENGSRVYAFVDHVEDLNAYDAKQLKS</sequence>
<dbReference type="SMART" id="SM00256">
    <property type="entry name" value="FBOX"/>
    <property type="match status" value="1"/>
</dbReference>
<proteinExistence type="predicted"/>
<dbReference type="AlphaFoldDB" id="A0A8T2AQ60"/>
<dbReference type="NCBIfam" id="TIGR01640">
    <property type="entry name" value="F_box_assoc_1"/>
    <property type="match status" value="1"/>
</dbReference>
<dbReference type="Proteomes" id="UP000694251">
    <property type="component" value="Chromosome 9"/>
</dbReference>
<dbReference type="InterPro" id="IPR017451">
    <property type="entry name" value="F-box-assoc_interact_dom"/>
</dbReference>
<feature type="non-terminal residue" evidence="2">
    <location>
        <position position="1"/>
    </location>
</feature>
<dbReference type="PANTHER" id="PTHR31111:SF130">
    <property type="entry name" value="F-BOX ASSOCIATED UBIQUITINATION EFFECTOR FAMILY PROTEIN"/>
    <property type="match status" value="1"/>
</dbReference>
<dbReference type="OrthoDB" id="1100493at2759"/>
<dbReference type="CDD" id="cd22157">
    <property type="entry name" value="F-box_AtFBW1-like"/>
    <property type="match status" value="1"/>
</dbReference>
<dbReference type="PANTHER" id="PTHR31111">
    <property type="entry name" value="BNAA05G37150D PROTEIN-RELATED"/>
    <property type="match status" value="1"/>
</dbReference>
<dbReference type="Pfam" id="PF00646">
    <property type="entry name" value="F-box"/>
    <property type="match status" value="1"/>
</dbReference>
<gene>
    <name evidence="2" type="ORF">ISN44_As09g022710</name>
</gene>
<reference evidence="2 3" key="1">
    <citation type="submission" date="2020-12" db="EMBL/GenBank/DDBJ databases">
        <title>Concerted genomic and epigenomic changes stabilize Arabidopsis allopolyploids.</title>
        <authorList>
            <person name="Chen Z."/>
        </authorList>
    </citation>
    <scope>NUCLEOTIDE SEQUENCE [LARGE SCALE GENOMIC DNA]</scope>
    <source>
        <strain evidence="2">As9502</strain>
        <tissue evidence="2">Leaf</tissue>
    </source>
</reference>
<protein>
    <submittedName>
        <fullName evidence="2">F-box-like domain superfamily</fullName>
    </submittedName>
</protein>
<name>A0A8T2AQ60_ARASU</name>
<evidence type="ECO:0000259" key="1">
    <source>
        <dbReference type="SMART" id="SM00256"/>
    </source>
</evidence>
<keyword evidence="3" id="KW-1185">Reference proteome</keyword>
<organism evidence="2 3">
    <name type="scientific">Arabidopsis suecica</name>
    <name type="common">Swedish thale-cress</name>
    <name type="synonym">Cardaminopsis suecica</name>
    <dbReference type="NCBI Taxonomy" id="45249"/>
    <lineage>
        <taxon>Eukaryota</taxon>
        <taxon>Viridiplantae</taxon>
        <taxon>Streptophyta</taxon>
        <taxon>Embryophyta</taxon>
        <taxon>Tracheophyta</taxon>
        <taxon>Spermatophyta</taxon>
        <taxon>Magnoliopsida</taxon>
        <taxon>eudicotyledons</taxon>
        <taxon>Gunneridae</taxon>
        <taxon>Pentapetalae</taxon>
        <taxon>rosids</taxon>
        <taxon>malvids</taxon>
        <taxon>Brassicales</taxon>
        <taxon>Brassicaceae</taxon>
        <taxon>Camelineae</taxon>
        <taxon>Arabidopsis</taxon>
    </lineage>
</organism>
<dbReference type="Pfam" id="PF08268">
    <property type="entry name" value="FBA_3"/>
    <property type="match status" value="1"/>
</dbReference>
<dbReference type="InterPro" id="IPR001810">
    <property type="entry name" value="F-box_dom"/>
</dbReference>
<comment type="caution">
    <text evidence="2">The sequence shown here is derived from an EMBL/GenBank/DDBJ whole genome shotgun (WGS) entry which is preliminary data.</text>
</comment>
<dbReference type="EMBL" id="JAEFBJ010000009">
    <property type="protein sequence ID" value="KAG7574046.1"/>
    <property type="molecule type" value="Genomic_DNA"/>
</dbReference>
<evidence type="ECO:0000313" key="3">
    <source>
        <dbReference type="Proteomes" id="UP000694251"/>
    </source>
</evidence>
<evidence type="ECO:0000313" key="2">
    <source>
        <dbReference type="EMBL" id="KAG7574046.1"/>
    </source>
</evidence>
<accession>A0A8T2AQ60</accession>
<feature type="domain" description="F-box" evidence="1">
    <location>
        <begin position="21"/>
        <end position="61"/>
    </location>
</feature>